<dbReference type="GO" id="GO:0039694">
    <property type="term" value="P:viral RNA genome replication"/>
    <property type="evidence" value="ECO:0007669"/>
    <property type="project" value="InterPro"/>
</dbReference>
<protein>
    <recommendedName>
        <fullName evidence="1">RNA-directed RNA polymerase</fullName>
        <ecNumber evidence="1">2.7.7.48</ecNumber>
    </recommendedName>
    <alternativeName>
        <fullName evidence="7">RNA replicase beta chain</fullName>
    </alternativeName>
</protein>
<accession>A0A514DBP5</accession>
<dbReference type="InterPro" id="IPR007096">
    <property type="entry name" value="RNA-dir_Rpol_cat_phage"/>
</dbReference>
<evidence type="ECO:0000256" key="1">
    <source>
        <dbReference type="ARBA" id="ARBA00012494"/>
    </source>
</evidence>
<dbReference type="EMBL" id="MN035959">
    <property type="protein sequence ID" value="QDH91034.1"/>
    <property type="molecule type" value="Genomic_RNA"/>
</dbReference>
<gene>
    <name evidence="11" type="ORF">H1BulkLitter6437_000003</name>
</gene>
<evidence type="ECO:0000256" key="6">
    <source>
        <dbReference type="ARBA" id="ARBA00022953"/>
    </source>
</evidence>
<keyword evidence="5" id="KW-0547">Nucleotide-binding</keyword>
<evidence type="ECO:0000256" key="9">
    <source>
        <dbReference type="PIRSR" id="PIRSR605093-1"/>
    </source>
</evidence>
<sequence>MTKGSAFDFVGLYTAILKDVSVYLPTTQREFDRDLLRITTLSLTRGSTVFTMDLPALGKRLDSALSRGRLDLRGMPLSGPTHSNSMIPRLFRGLWSRIFDDSGCLRADIDPNVVLFLRTLLYVGKNYKSDCAPKYLFETTKEFYDVESSLPPSSLLWDGDGYDAELSHNRHLGDMVGSDVNEPLFQKGVELVSVLNSVQRSADRISRVFSGFDPGLLDFKHGPGAVSDLRRGEYKYTFPNWAPRLEYNFPYDISASTSLEIGGIDPALGYGWDSYEPHSVLIAVPKTMKGPRLIAKEATCMQWVQQGIRNYLYQAVAKSWIGKSIDFFDQRPSREMALQGSRDGILCTMDLKSASDRISCSLVERLFRSSPKLLSSMVAARTRFLIQELDTKSPRVLKLRKFSTQGSALTFPVQSIIFFMICVGVGRHLHPTWSDYKVGRQVRIFGDDLIFPGEWKPLVERTLEALHLRVNQTKTHFHGNFRESCGMDAFLGYDVSPGYVLSVPSESDPASISSAIAVSNNFYKKGFWQAAAFIERSMTKGVLDRMPIVKVSNGLFALQSFSGSKLPKRLRTRWNGALQRYETAILAIVAKKRLGRTDAASNLLQFFTEEPPPWINYESGVVEAGVPSFGNAWVDPEAILS</sequence>
<comment type="catalytic activity">
    <reaction evidence="8">
        <text>RNA(n) + a ribonucleoside 5'-triphosphate = RNA(n+1) + diphosphate</text>
        <dbReference type="Rhea" id="RHEA:21248"/>
        <dbReference type="Rhea" id="RHEA-COMP:14527"/>
        <dbReference type="Rhea" id="RHEA-COMP:17342"/>
        <dbReference type="ChEBI" id="CHEBI:33019"/>
        <dbReference type="ChEBI" id="CHEBI:61557"/>
        <dbReference type="ChEBI" id="CHEBI:140395"/>
        <dbReference type="EC" id="2.7.7.48"/>
    </reaction>
</comment>
<evidence type="ECO:0000256" key="4">
    <source>
        <dbReference type="ARBA" id="ARBA00022695"/>
    </source>
</evidence>
<feature type="binding site" evidence="9">
    <location>
        <position position="448"/>
    </location>
    <ligand>
        <name>Mg(2+)</name>
        <dbReference type="ChEBI" id="CHEBI:18420"/>
        <label>2</label>
    </ligand>
</feature>
<feature type="binding site" evidence="9">
    <location>
        <position position="447"/>
    </location>
    <ligand>
        <name>Mg(2+)</name>
        <dbReference type="ChEBI" id="CHEBI:18420"/>
        <label>2</label>
    </ligand>
</feature>
<evidence type="ECO:0000259" key="10">
    <source>
        <dbReference type="PROSITE" id="PS50522"/>
    </source>
</evidence>
<organism evidence="11">
    <name type="scientific">Leviviridae sp</name>
    <dbReference type="NCBI Taxonomy" id="2027243"/>
    <lineage>
        <taxon>Viruses</taxon>
        <taxon>Riboviria</taxon>
        <taxon>Orthornavirae</taxon>
        <taxon>Lenarviricota</taxon>
        <taxon>Leviviricetes</taxon>
        <taxon>Norzivirales</taxon>
        <taxon>Fiersviridae</taxon>
    </lineage>
</organism>
<evidence type="ECO:0000256" key="8">
    <source>
        <dbReference type="ARBA" id="ARBA00048744"/>
    </source>
</evidence>
<evidence type="ECO:0000256" key="5">
    <source>
        <dbReference type="ARBA" id="ARBA00022741"/>
    </source>
</evidence>
<evidence type="ECO:0000256" key="2">
    <source>
        <dbReference type="ARBA" id="ARBA00022484"/>
    </source>
</evidence>
<dbReference type="GO" id="GO:0003968">
    <property type="term" value="F:RNA-directed RNA polymerase activity"/>
    <property type="evidence" value="ECO:0007669"/>
    <property type="project" value="UniProtKB-KW"/>
</dbReference>
<dbReference type="GO" id="GO:0046872">
    <property type="term" value="F:metal ion binding"/>
    <property type="evidence" value="ECO:0007669"/>
    <property type="project" value="UniProtKB-KW"/>
</dbReference>
<keyword evidence="9" id="KW-0479">Metal-binding</keyword>
<comment type="cofactor">
    <cofactor evidence="9">
        <name>Mg(2+)</name>
        <dbReference type="ChEBI" id="CHEBI:18420"/>
    </cofactor>
    <text evidence="9">Binds 2 Mg(2+) per subunit.</text>
</comment>
<keyword evidence="3" id="KW-0808">Transferase</keyword>
<name>A0A514DBP5_9VIRU</name>
<reference evidence="11" key="1">
    <citation type="submission" date="2019-05" db="EMBL/GenBank/DDBJ databases">
        <title>Metatranscriptomic reconstruction reveals RNA viruses with the potential to shape carbon cycling in soil.</title>
        <authorList>
            <person name="Starr E.P."/>
            <person name="Nuccio E."/>
            <person name="Pett-Ridge J."/>
            <person name="Banfield J.F."/>
            <person name="Firestone M.K."/>
        </authorList>
    </citation>
    <scope>NUCLEOTIDE SEQUENCE</scope>
    <source>
        <strain evidence="11">H1_Bulk_Litter_6_scaffold_437</strain>
    </source>
</reference>
<dbReference type="InterPro" id="IPR005093">
    <property type="entry name" value="RNArep_beta"/>
</dbReference>
<keyword evidence="2 11" id="KW-0696">RNA-directed RNA polymerase</keyword>
<evidence type="ECO:0000256" key="3">
    <source>
        <dbReference type="ARBA" id="ARBA00022679"/>
    </source>
</evidence>
<dbReference type="EC" id="2.7.7.48" evidence="1"/>
<evidence type="ECO:0000256" key="7">
    <source>
        <dbReference type="ARBA" id="ARBA00030248"/>
    </source>
</evidence>
<feature type="binding site" evidence="9">
    <location>
        <position position="350"/>
    </location>
    <ligand>
        <name>Mg(2+)</name>
        <dbReference type="ChEBI" id="CHEBI:18420"/>
        <label>2</label>
    </ligand>
</feature>
<feature type="domain" description="RdRp catalytic" evidence="10">
    <location>
        <begin position="335"/>
        <end position="479"/>
    </location>
</feature>
<proteinExistence type="predicted"/>
<keyword evidence="9" id="KW-0460">Magnesium</keyword>
<dbReference type="GO" id="GO:0000166">
    <property type="term" value="F:nucleotide binding"/>
    <property type="evidence" value="ECO:0007669"/>
    <property type="project" value="UniProtKB-KW"/>
</dbReference>
<dbReference type="Pfam" id="PF03431">
    <property type="entry name" value="RNA_replicase_B"/>
    <property type="match status" value="1"/>
</dbReference>
<keyword evidence="6" id="KW-0693">Viral RNA replication</keyword>
<keyword evidence="4" id="KW-0548">Nucleotidyltransferase</keyword>
<evidence type="ECO:0000313" key="11">
    <source>
        <dbReference type="EMBL" id="QDH91034.1"/>
    </source>
</evidence>
<dbReference type="PROSITE" id="PS50522">
    <property type="entry name" value="RDRP_PHAGE"/>
    <property type="match status" value="1"/>
</dbReference>